<dbReference type="RefSeq" id="WP_267928907.1">
    <property type="nucleotide sequence ID" value="NZ_AP024233.1"/>
</dbReference>
<organism evidence="1 2">
    <name type="scientific">Desulfolithobacter dissulfuricans</name>
    <dbReference type="NCBI Taxonomy" id="2795293"/>
    <lineage>
        <taxon>Bacteria</taxon>
        <taxon>Pseudomonadati</taxon>
        <taxon>Thermodesulfobacteriota</taxon>
        <taxon>Desulfobulbia</taxon>
        <taxon>Desulfobulbales</taxon>
        <taxon>Desulfobulbaceae</taxon>
        <taxon>Desulfolithobacter</taxon>
    </lineage>
</organism>
<dbReference type="Proteomes" id="UP001063350">
    <property type="component" value="Chromosome"/>
</dbReference>
<accession>A0A915XKC6</accession>
<name>A0A915XKC6_9BACT</name>
<dbReference type="AlphaFoldDB" id="A0A915XKC6"/>
<protein>
    <submittedName>
        <fullName evidence="1">Uncharacterized protein</fullName>
    </submittedName>
</protein>
<proteinExistence type="predicted"/>
<dbReference type="EMBL" id="AP024233">
    <property type="protein sequence ID" value="BCO09028.1"/>
    <property type="molecule type" value="Genomic_DNA"/>
</dbReference>
<sequence length="65" mass="7532">MGDAQCTQPPSANLKKALRWVSEMVQSDCKKTRVQLIREAELRFDLTPVECEFLDQNFSREPENC</sequence>
<gene>
    <name evidence="1" type="ORF">GF1_14040</name>
</gene>
<dbReference type="KEGG" id="ddu:GF1_14040"/>
<evidence type="ECO:0000313" key="2">
    <source>
        <dbReference type="Proteomes" id="UP001063350"/>
    </source>
</evidence>
<reference evidence="1" key="1">
    <citation type="submission" date="2020-12" db="EMBL/GenBank/DDBJ databases">
        <title>Desulfobium dissulfuricans gen. nov., sp. nov., a novel mesophilic, sulfate-reducing bacterium isolated from a deep-sea hydrothermal vent.</title>
        <authorList>
            <person name="Hashimoto Y."/>
            <person name="Tame A."/>
            <person name="Sawayama S."/>
            <person name="Miyazaki J."/>
            <person name="Takai K."/>
            <person name="Nakagawa S."/>
        </authorList>
    </citation>
    <scope>NUCLEOTIDE SEQUENCE</scope>
    <source>
        <strain evidence="1">GF1</strain>
    </source>
</reference>
<evidence type="ECO:0000313" key="1">
    <source>
        <dbReference type="EMBL" id="BCO09028.1"/>
    </source>
</evidence>
<keyword evidence="2" id="KW-1185">Reference proteome</keyword>